<evidence type="ECO:0000313" key="3">
    <source>
        <dbReference type="EMBL" id="MET4716722.1"/>
    </source>
</evidence>
<feature type="compositionally biased region" description="Pro residues" evidence="1">
    <location>
        <begin position="38"/>
        <end position="52"/>
    </location>
</feature>
<dbReference type="Proteomes" id="UP001549291">
    <property type="component" value="Unassembled WGS sequence"/>
</dbReference>
<keyword evidence="2" id="KW-0732">Signal</keyword>
<evidence type="ECO:0000256" key="2">
    <source>
        <dbReference type="SAM" id="SignalP"/>
    </source>
</evidence>
<proteinExistence type="predicted"/>
<dbReference type="EMBL" id="JBEPTQ010000002">
    <property type="protein sequence ID" value="MET4716722.1"/>
    <property type="molecule type" value="Genomic_DNA"/>
</dbReference>
<feature type="chain" id="PRO_5046003862" evidence="2">
    <location>
        <begin position="23"/>
        <end position="60"/>
    </location>
</feature>
<evidence type="ECO:0000256" key="1">
    <source>
        <dbReference type="SAM" id="MobiDB-lite"/>
    </source>
</evidence>
<protein>
    <submittedName>
        <fullName evidence="3">Uncharacterized protein</fullName>
    </submittedName>
</protein>
<dbReference type="RefSeq" id="WP_210161795.1">
    <property type="nucleotide sequence ID" value="NZ_CP066351.1"/>
</dbReference>
<sequence length="60" mass="6217">MMYRMMIAAALFAAVSAAPVMAYRNSPSLGDAAVRKNIPPPPKPTPAPPKPPASTSGKKP</sequence>
<gene>
    <name evidence="3" type="ORF">ABIF63_000828</name>
</gene>
<feature type="signal peptide" evidence="2">
    <location>
        <begin position="1"/>
        <end position="22"/>
    </location>
</feature>
<accession>A0ABV2RIR9</accession>
<reference evidence="3 4" key="1">
    <citation type="submission" date="2024-06" db="EMBL/GenBank/DDBJ databases">
        <title>Genomic Encyclopedia of Type Strains, Phase V (KMG-V): Genome sequencing to study the core and pangenomes of soil and plant-associated prokaryotes.</title>
        <authorList>
            <person name="Whitman W."/>
        </authorList>
    </citation>
    <scope>NUCLEOTIDE SEQUENCE [LARGE SCALE GENOMIC DNA]</scope>
    <source>
        <strain evidence="3 4">USDA 160</strain>
    </source>
</reference>
<evidence type="ECO:0000313" key="4">
    <source>
        <dbReference type="Proteomes" id="UP001549291"/>
    </source>
</evidence>
<comment type="caution">
    <text evidence="3">The sequence shown here is derived from an EMBL/GenBank/DDBJ whole genome shotgun (WGS) entry which is preliminary data.</text>
</comment>
<name>A0ABV2RIR9_BRAJP</name>
<organism evidence="3 4">
    <name type="scientific">Bradyrhizobium japonicum</name>
    <dbReference type="NCBI Taxonomy" id="375"/>
    <lineage>
        <taxon>Bacteria</taxon>
        <taxon>Pseudomonadati</taxon>
        <taxon>Pseudomonadota</taxon>
        <taxon>Alphaproteobacteria</taxon>
        <taxon>Hyphomicrobiales</taxon>
        <taxon>Nitrobacteraceae</taxon>
        <taxon>Bradyrhizobium</taxon>
    </lineage>
</organism>
<keyword evidence="4" id="KW-1185">Reference proteome</keyword>
<feature type="region of interest" description="Disordered" evidence="1">
    <location>
        <begin position="30"/>
        <end position="60"/>
    </location>
</feature>